<keyword evidence="1" id="KW-0732">Signal</keyword>
<dbReference type="AlphaFoldDB" id="A0A2H3IUI4"/>
<evidence type="ECO:0000259" key="2">
    <source>
        <dbReference type="Pfam" id="PF21671"/>
    </source>
</evidence>
<name>A0A2H3IUI4_WOLCO</name>
<dbReference type="PANTHER" id="PTHR35192:SF2">
    <property type="entry name" value="APPLE DOMAIN-CONTAINING PROTEIN"/>
    <property type="match status" value="1"/>
</dbReference>
<dbReference type="InterPro" id="IPR048661">
    <property type="entry name" value="CPL1-like"/>
</dbReference>
<evidence type="ECO:0000313" key="3">
    <source>
        <dbReference type="EMBL" id="PCH33632.1"/>
    </source>
</evidence>
<dbReference type="OrthoDB" id="439917at2759"/>
<evidence type="ECO:0000313" key="4">
    <source>
        <dbReference type="Proteomes" id="UP000218811"/>
    </source>
</evidence>
<dbReference type="EMBL" id="KB467831">
    <property type="protein sequence ID" value="PCH33632.1"/>
    <property type="molecule type" value="Genomic_DNA"/>
</dbReference>
<gene>
    <name evidence="3" type="ORF">WOLCODRAFT_22134</name>
</gene>
<dbReference type="Proteomes" id="UP000218811">
    <property type="component" value="Unassembled WGS sequence"/>
</dbReference>
<dbReference type="Pfam" id="PF21671">
    <property type="entry name" value="CPL1-like"/>
    <property type="match status" value="1"/>
</dbReference>
<feature type="domain" description="Protein CPL1-like" evidence="2">
    <location>
        <begin position="159"/>
        <end position="218"/>
    </location>
</feature>
<evidence type="ECO:0000256" key="1">
    <source>
        <dbReference type="SAM" id="SignalP"/>
    </source>
</evidence>
<sequence length="220" mass="23139">MARFTSLLLVAAALPFVLADSSNTSSLSSQCSDAEFYYDLKSCCLPYGGQPNPPTPPQGTNQCPTSGWEWHTEKECCVPQQPPEQNPPPQCGGGWEWNHGSSTCCEPTTTTALATSTPSGKTASGNWRKRHLKSRATHLCPDSMEACPIQGLSGLTGDYECLDTAAELESCGGCASTGAGQDCTAIEGVKNVGCEHGHCAIYTCAQGYKLSTDGQSCVSL</sequence>
<feature type="signal peptide" evidence="1">
    <location>
        <begin position="1"/>
        <end position="19"/>
    </location>
</feature>
<dbReference type="OMA" id="CPSNWEW"/>
<dbReference type="PANTHER" id="PTHR35192">
    <property type="entry name" value="PROTEIN, PUTATIVE-RELATED"/>
    <property type="match status" value="1"/>
</dbReference>
<protein>
    <recommendedName>
        <fullName evidence="2">Protein CPL1-like domain-containing protein</fullName>
    </recommendedName>
</protein>
<keyword evidence="4" id="KW-1185">Reference proteome</keyword>
<feature type="chain" id="PRO_5013850478" description="Protein CPL1-like domain-containing protein" evidence="1">
    <location>
        <begin position="20"/>
        <end position="220"/>
    </location>
</feature>
<organism evidence="3 4">
    <name type="scientific">Wolfiporia cocos (strain MD-104)</name>
    <name type="common">Brown rot fungus</name>
    <dbReference type="NCBI Taxonomy" id="742152"/>
    <lineage>
        <taxon>Eukaryota</taxon>
        <taxon>Fungi</taxon>
        <taxon>Dikarya</taxon>
        <taxon>Basidiomycota</taxon>
        <taxon>Agaricomycotina</taxon>
        <taxon>Agaricomycetes</taxon>
        <taxon>Polyporales</taxon>
        <taxon>Phaeolaceae</taxon>
        <taxon>Wolfiporia</taxon>
    </lineage>
</organism>
<accession>A0A2H3IUI4</accession>
<proteinExistence type="predicted"/>
<dbReference type="InterPro" id="IPR038955">
    <property type="entry name" value="PriA/CPL1_fungi"/>
</dbReference>
<reference evidence="3 4" key="1">
    <citation type="journal article" date="2012" name="Science">
        <title>The Paleozoic origin of enzymatic lignin decomposition reconstructed from 31 fungal genomes.</title>
        <authorList>
            <person name="Floudas D."/>
            <person name="Binder M."/>
            <person name="Riley R."/>
            <person name="Barry K."/>
            <person name="Blanchette R.A."/>
            <person name="Henrissat B."/>
            <person name="Martinez A.T."/>
            <person name="Otillar R."/>
            <person name="Spatafora J.W."/>
            <person name="Yadav J.S."/>
            <person name="Aerts A."/>
            <person name="Benoit I."/>
            <person name="Boyd A."/>
            <person name="Carlson A."/>
            <person name="Copeland A."/>
            <person name="Coutinho P.M."/>
            <person name="de Vries R.P."/>
            <person name="Ferreira P."/>
            <person name="Findley K."/>
            <person name="Foster B."/>
            <person name="Gaskell J."/>
            <person name="Glotzer D."/>
            <person name="Gorecki P."/>
            <person name="Heitman J."/>
            <person name="Hesse C."/>
            <person name="Hori C."/>
            <person name="Igarashi K."/>
            <person name="Jurgens J.A."/>
            <person name="Kallen N."/>
            <person name="Kersten P."/>
            <person name="Kohler A."/>
            <person name="Kuees U."/>
            <person name="Kumar T.K.A."/>
            <person name="Kuo A."/>
            <person name="LaButti K."/>
            <person name="Larrondo L.F."/>
            <person name="Lindquist E."/>
            <person name="Ling A."/>
            <person name="Lombard V."/>
            <person name="Lucas S."/>
            <person name="Lundell T."/>
            <person name="Martin R."/>
            <person name="McLaughlin D.J."/>
            <person name="Morgenstern I."/>
            <person name="Morin E."/>
            <person name="Murat C."/>
            <person name="Nagy L.G."/>
            <person name="Nolan M."/>
            <person name="Ohm R.A."/>
            <person name="Patyshakuliyeva A."/>
            <person name="Rokas A."/>
            <person name="Ruiz-Duenas F.J."/>
            <person name="Sabat G."/>
            <person name="Salamov A."/>
            <person name="Samejima M."/>
            <person name="Schmutz J."/>
            <person name="Slot J.C."/>
            <person name="St John F."/>
            <person name="Stenlid J."/>
            <person name="Sun H."/>
            <person name="Sun S."/>
            <person name="Syed K."/>
            <person name="Tsang A."/>
            <person name="Wiebenga A."/>
            <person name="Young D."/>
            <person name="Pisabarro A."/>
            <person name="Eastwood D.C."/>
            <person name="Martin F."/>
            <person name="Cullen D."/>
            <person name="Grigoriev I.V."/>
            <person name="Hibbett D.S."/>
        </authorList>
    </citation>
    <scope>NUCLEOTIDE SEQUENCE [LARGE SCALE GENOMIC DNA]</scope>
    <source>
        <strain evidence="3 4">MD-104</strain>
    </source>
</reference>
<dbReference type="STRING" id="742152.A0A2H3IUI4"/>